<organism evidence="4 5">
    <name type="scientific">Flavobacterium faecale</name>
    <dbReference type="NCBI Taxonomy" id="1355330"/>
    <lineage>
        <taxon>Bacteria</taxon>
        <taxon>Pseudomonadati</taxon>
        <taxon>Bacteroidota</taxon>
        <taxon>Flavobacteriia</taxon>
        <taxon>Flavobacteriales</taxon>
        <taxon>Flavobacteriaceae</taxon>
        <taxon>Flavobacterium</taxon>
    </lineage>
</organism>
<dbReference type="Proteomes" id="UP000244527">
    <property type="component" value="Chromosome"/>
</dbReference>
<feature type="chain" id="PRO_5015571390" description="Secretion system C-terminal sorting domain-containing protein" evidence="2">
    <location>
        <begin position="32"/>
        <end position="633"/>
    </location>
</feature>
<dbReference type="RefSeq" id="WP_108741637.1">
    <property type="nucleotide sequence ID" value="NZ_CP020918.1"/>
</dbReference>
<name>A0A2S1LG11_9FLAO</name>
<sequence length="633" mass="63640">MKKNYFLSPSRNNFLGLMIMGCGLFSSSIVAQTYTWKPAVASGNWADAANWTNALASKTVTASSGVTDIVVNNTNQIKIGDKVTGTTAGQIATGTVVTAVNETTNTVTLSLATTAALSGSNNVKFARATVSYPGDNGNPDSAIIAAGSVTLDADISISQLSLHTTTTPAQGVLTIPSGRTLNIANNSSALYIRGGKLTNNGTLNLTPQSNNAAINCQVPANNVAGLDTGYGGTGTLTTTVDGTGGFITFTNAGALTLPVINLNAATTTITILGTGNVFNTAGGATTAGNGKIGGTGVTVTLSQSAGRLFNINTGAGGTSSIEVLSGTVLTLNPAIGGNSPIYVNANGSDASLINNGSIIFNGDYGTSAGIVGSGLNSSEVYNNGTLRLPVTAVGTNSNAIGSNLSKFVNTGIVETNSGSSILTDLSAVNNTFTSGTLSPGGVGNSKMNISGASLPLNTTTLKIDVSGNGAVAGTDMDQINANTASAAVTISGAKLALNITATPPTGITTYAILSTNGGTVTGTFASVTGLLAGWALDYSDTSKVVLKYDSSTLGVKKLNAFEFAVYPNPVRETLNIQTQESLTKAQIVDASGKVVLSQNNPSDAINVASLSKGIYMLRLTSANGVSTSKIVKK</sequence>
<dbReference type="OrthoDB" id="791543at2"/>
<keyword evidence="5" id="KW-1185">Reference proteome</keyword>
<keyword evidence="1 2" id="KW-0732">Signal</keyword>
<dbReference type="Pfam" id="PF18962">
    <property type="entry name" value="Por_Secre_tail"/>
    <property type="match status" value="1"/>
</dbReference>
<feature type="domain" description="Secretion system C-terminal sorting" evidence="3">
    <location>
        <begin position="565"/>
        <end position="631"/>
    </location>
</feature>
<dbReference type="EMBL" id="CP020918">
    <property type="protein sequence ID" value="AWG22720.1"/>
    <property type="molecule type" value="Genomic_DNA"/>
</dbReference>
<feature type="signal peptide" evidence="2">
    <location>
        <begin position="1"/>
        <end position="31"/>
    </location>
</feature>
<evidence type="ECO:0000256" key="1">
    <source>
        <dbReference type="ARBA" id="ARBA00022729"/>
    </source>
</evidence>
<evidence type="ECO:0000259" key="3">
    <source>
        <dbReference type="Pfam" id="PF18962"/>
    </source>
</evidence>
<proteinExistence type="predicted"/>
<dbReference type="NCBIfam" id="TIGR04183">
    <property type="entry name" value="Por_Secre_tail"/>
    <property type="match status" value="1"/>
</dbReference>
<protein>
    <recommendedName>
        <fullName evidence="3">Secretion system C-terminal sorting domain-containing protein</fullName>
    </recommendedName>
</protein>
<evidence type="ECO:0000313" key="4">
    <source>
        <dbReference type="EMBL" id="AWG22720.1"/>
    </source>
</evidence>
<dbReference type="PROSITE" id="PS51257">
    <property type="entry name" value="PROKAR_LIPOPROTEIN"/>
    <property type="match status" value="1"/>
</dbReference>
<dbReference type="AlphaFoldDB" id="A0A2S1LG11"/>
<accession>A0A2S1LG11</accession>
<evidence type="ECO:0000256" key="2">
    <source>
        <dbReference type="SAM" id="SignalP"/>
    </source>
</evidence>
<evidence type="ECO:0000313" key="5">
    <source>
        <dbReference type="Proteomes" id="UP000244527"/>
    </source>
</evidence>
<reference evidence="4 5" key="1">
    <citation type="submission" date="2017-04" db="EMBL/GenBank/DDBJ databases">
        <title>Compelte genome sequence of WV33.</title>
        <authorList>
            <person name="Lee P.C."/>
        </authorList>
    </citation>
    <scope>NUCLEOTIDE SEQUENCE [LARGE SCALE GENOMIC DNA]</scope>
    <source>
        <strain evidence="4 5">WV33</strain>
    </source>
</reference>
<gene>
    <name evidence="4" type="ORF">FFWV33_14890</name>
</gene>
<dbReference type="KEGG" id="ffa:FFWV33_14890"/>
<dbReference type="InterPro" id="IPR026444">
    <property type="entry name" value="Secre_tail"/>
</dbReference>